<evidence type="ECO:0000256" key="1">
    <source>
        <dbReference type="ARBA" id="ARBA00022723"/>
    </source>
</evidence>
<dbReference type="GO" id="GO:0051536">
    <property type="term" value="F:iron-sulfur cluster binding"/>
    <property type="evidence" value="ECO:0007669"/>
    <property type="project" value="UniProtKB-KW"/>
</dbReference>
<dbReference type="PROSITE" id="PS51379">
    <property type="entry name" value="4FE4S_FER_2"/>
    <property type="match status" value="1"/>
</dbReference>
<name>R7G6F0_9FIRM</name>
<proteinExistence type="predicted"/>
<evidence type="ECO:0000259" key="4">
    <source>
        <dbReference type="PROSITE" id="PS51379"/>
    </source>
</evidence>
<evidence type="ECO:0000256" key="2">
    <source>
        <dbReference type="ARBA" id="ARBA00023004"/>
    </source>
</evidence>
<dbReference type="EMBL" id="CBIN010000070">
    <property type="protein sequence ID" value="CDE22318.1"/>
    <property type="molecule type" value="Genomic_DNA"/>
</dbReference>
<feature type="domain" description="4Fe-4S ferredoxin-type" evidence="4">
    <location>
        <begin position="3"/>
        <end position="32"/>
    </location>
</feature>
<dbReference type="InterPro" id="IPR017900">
    <property type="entry name" value="4Fe4S_Fe_S_CS"/>
</dbReference>
<comment type="caution">
    <text evidence="5">The sequence shown here is derived from an EMBL/GenBank/DDBJ whole genome shotgun (WGS) entry which is preliminary data.</text>
</comment>
<keyword evidence="2" id="KW-0408">Iron</keyword>
<evidence type="ECO:0000256" key="3">
    <source>
        <dbReference type="ARBA" id="ARBA00023014"/>
    </source>
</evidence>
<keyword evidence="3" id="KW-0411">Iron-sulfur</keyword>
<dbReference type="Pfam" id="PF00037">
    <property type="entry name" value="Fer4"/>
    <property type="match status" value="1"/>
</dbReference>
<protein>
    <recommendedName>
        <fullName evidence="4">4Fe-4S ferredoxin-type domain-containing protein</fullName>
    </recommendedName>
</protein>
<reference evidence="5" key="1">
    <citation type="submission" date="2012-11" db="EMBL/GenBank/DDBJ databases">
        <title>Dependencies among metagenomic species, viruses, plasmids and units of genetic variation.</title>
        <authorList>
            <person name="Nielsen H.B."/>
            <person name="Almeida M."/>
            <person name="Juncker A.S."/>
            <person name="Rasmussen S."/>
            <person name="Li J."/>
            <person name="Sunagawa S."/>
            <person name="Plichta D."/>
            <person name="Gautier L."/>
            <person name="Le Chatelier E."/>
            <person name="Peletier E."/>
            <person name="Bonde I."/>
            <person name="Nielsen T."/>
            <person name="Manichanh C."/>
            <person name="Arumugam M."/>
            <person name="Batto J."/>
            <person name="Santos M.B.Q.D."/>
            <person name="Blom N."/>
            <person name="Borruel N."/>
            <person name="Burgdorf K.S."/>
            <person name="Boumezbeur F."/>
            <person name="Casellas F."/>
            <person name="Dore J."/>
            <person name="Guarner F."/>
            <person name="Hansen T."/>
            <person name="Hildebrand F."/>
            <person name="Kaas R.S."/>
            <person name="Kennedy S."/>
            <person name="Kristiansen K."/>
            <person name="Kultima J.R."/>
            <person name="Leonard P."/>
            <person name="Levenez F."/>
            <person name="Lund O."/>
            <person name="Moumen B."/>
            <person name="Le Paslier D."/>
            <person name="Pons N."/>
            <person name="Pedersen O."/>
            <person name="Prifti E."/>
            <person name="Qin J."/>
            <person name="Raes J."/>
            <person name="Tap J."/>
            <person name="Tims S."/>
            <person name="Ussery D.W."/>
            <person name="Yamada T."/>
            <person name="MetaHit consortium"/>
            <person name="Renault P."/>
            <person name="Sicheritz-Ponten T."/>
            <person name="Bork P."/>
            <person name="Wang J."/>
            <person name="Brunak S."/>
            <person name="Ehrlich S.D."/>
        </authorList>
    </citation>
    <scope>NUCLEOTIDE SEQUENCE [LARGE SCALE GENOMIC DNA]</scope>
</reference>
<evidence type="ECO:0000313" key="5">
    <source>
        <dbReference type="EMBL" id="CDE22318.1"/>
    </source>
</evidence>
<dbReference type="Proteomes" id="UP000018093">
    <property type="component" value="Unassembled WGS sequence"/>
</dbReference>
<dbReference type="PROSITE" id="PS00198">
    <property type="entry name" value="4FE4S_FER_1"/>
    <property type="match status" value="1"/>
</dbReference>
<sequence length="52" mass="5774">MELKTVCKLDQCTGCMACIDICPKDAVRIKDSLISYNAIIDEKNVSTVMHVI</sequence>
<accession>R7G6F0</accession>
<dbReference type="RefSeq" id="WP_022420312.1">
    <property type="nucleotide sequence ID" value="NZ_FR898572.1"/>
</dbReference>
<dbReference type="SUPFAM" id="SSF54862">
    <property type="entry name" value="4Fe-4S ferredoxins"/>
    <property type="match status" value="1"/>
</dbReference>
<dbReference type="Gene3D" id="3.30.70.20">
    <property type="match status" value="1"/>
</dbReference>
<evidence type="ECO:0000313" key="6">
    <source>
        <dbReference type="Proteomes" id="UP000018093"/>
    </source>
</evidence>
<keyword evidence="1" id="KW-0479">Metal-binding</keyword>
<gene>
    <name evidence="5" type="ORF">BN631_00928</name>
</gene>
<organism evidence="5 6">
    <name type="scientific">Amedibacillus dolichus CAG:375</name>
    <dbReference type="NCBI Taxonomy" id="1263076"/>
    <lineage>
        <taxon>Bacteria</taxon>
        <taxon>Bacillati</taxon>
        <taxon>Bacillota</taxon>
        <taxon>Erysipelotrichia</taxon>
        <taxon>Erysipelotrichales</taxon>
        <taxon>Erysipelotrichaceae</taxon>
        <taxon>Amedibacillus</taxon>
    </lineage>
</organism>
<dbReference type="GO" id="GO:0046872">
    <property type="term" value="F:metal ion binding"/>
    <property type="evidence" value="ECO:0007669"/>
    <property type="project" value="UniProtKB-KW"/>
</dbReference>
<dbReference type="InterPro" id="IPR017896">
    <property type="entry name" value="4Fe4S_Fe-S-bd"/>
</dbReference>
<dbReference type="AlphaFoldDB" id="R7G6F0"/>